<accession>A0ABT3T813</accession>
<reference evidence="2" key="1">
    <citation type="submission" date="2019-02" db="EMBL/GenBank/DDBJ databases">
        <authorList>
            <person name="Li S.-H."/>
        </authorList>
    </citation>
    <scope>NUCLEOTIDE SEQUENCE</scope>
    <source>
        <strain evidence="2">IMCC11814</strain>
    </source>
</reference>
<organism evidence="2 3">
    <name type="scientific">Candidatus Marimicrobium litorale</name>
    <dbReference type="NCBI Taxonomy" id="2518991"/>
    <lineage>
        <taxon>Bacteria</taxon>
        <taxon>Pseudomonadati</taxon>
        <taxon>Pseudomonadota</taxon>
        <taxon>Gammaproteobacteria</taxon>
        <taxon>Cellvibrionales</taxon>
        <taxon>Halieaceae</taxon>
        <taxon>Marimicrobium</taxon>
    </lineage>
</organism>
<feature type="transmembrane region" description="Helical" evidence="1">
    <location>
        <begin position="201"/>
        <end position="219"/>
    </location>
</feature>
<feature type="transmembrane region" description="Helical" evidence="1">
    <location>
        <begin position="375"/>
        <end position="395"/>
    </location>
</feature>
<comment type="caution">
    <text evidence="2">The sequence shown here is derived from an EMBL/GenBank/DDBJ whole genome shotgun (WGS) entry which is preliminary data.</text>
</comment>
<evidence type="ECO:0000256" key="1">
    <source>
        <dbReference type="SAM" id="Phobius"/>
    </source>
</evidence>
<sequence>MESVLILLALALPIALGGLWLSVLVPADTLARTPLIWSHGALLGLVLVPQFLWLQNALGLTLSFTLPALVSTILILTASVILLRRTPISNRTQPALRALSKMTAAQKWLFMLLLILLIVRLALLGTEVFLRPLFPWDATMHWATKAKVWFEYRSIVPFTDNLSWLQAFGEGVFTDRHPNYPSTIPLLQVWMNLAAGEWNESLMNLPWLVCLAALGGAFYSQLRIAGVEPTLSMVFTYFLLSMPLINTHVALAGYADLFVGAAYCAALMALHNWVCGKQAWQRVLLILFALCLIRLKIEGYLWALLLAPGLIVALAPKHAVIRLAGIGILCVIGLVVFRQVAPESLHPFLQQFTPLSMKGLMGIIKSVFLHANWHLFAYLLPMVAALSLLLPLSVLKTYRGIATALFASVGAFLFLFLFTVFSLGSANFTGVGRLSIQLAPGLMFLCALLSNAILVRQVWPAKGTGHR</sequence>
<keyword evidence="3" id="KW-1185">Reference proteome</keyword>
<proteinExistence type="predicted"/>
<gene>
    <name evidence="2" type="ORF">EYC82_09700</name>
</gene>
<evidence type="ECO:0008006" key="4">
    <source>
        <dbReference type="Google" id="ProtNLM"/>
    </source>
</evidence>
<protein>
    <recommendedName>
        <fullName evidence="4">Glycosyltransferase RgtA/B/C/D-like domain-containing protein</fullName>
    </recommendedName>
</protein>
<dbReference type="RefSeq" id="WP_279249341.1">
    <property type="nucleotide sequence ID" value="NZ_SHNO01000001.1"/>
</dbReference>
<feature type="transmembrane region" description="Helical" evidence="1">
    <location>
        <begin position="6"/>
        <end position="27"/>
    </location>
</feature>
<keyword evidence="1" id="KW-1133">Transmembrane helix</keyword>
<feature type="transmembrane region" description="Helical" evidence="1">
    <location>
        <begin position="60"/>
        <end position="83"/>
    </location>
</feature>
<evidence type="ECO:0000313" key="2">
    <source>
        <dbReference type="EMBL" id="MCX2977627.1"/>
    </source>
</evidence>
<dbReference type="EMBL" id="SHNO01000001">
    <property type="protein sequence ID" value="MCX2977627.1"/>
    <property type="molecule type" value="Genomic_DNA"/>
</dbReference>
<dbReference type="Proteomes" id="UP001143304">
    <property type="component" value="Unassembled WGS sequence"/>
</dbReference>
<feature type="transmembrane region" description="Helical" evidence="1">
    <location>
        <begin position="283"/>
        <end position="307"/>
    </location>
</feature>
<feature type="transmembrane region" description="Helical" evidence="1">
    <location>
        <begin position="319"/>
        <end position="337"/>
    </location>
</feature>
<feature type="transmembrane region" description="Helical" evidence="1">
    <location>
        <begin position="402"/>
        <end position="426"/>
    </location>
</feature>
<evidence type="ECO:0000313" key="3">
    <source>
        <dbReference type="Proteomes" id="UP001143304"/>
    </source>
</evidence>
<keyword evidence="1" id="KW-0812">Transmembrane</keyword>
<feature type="transmembrane region" description="Helical" evidence="1">
    <location>
        <begin position="34"/>
        <end position="54"/>
    </location>
</feature>
<feature type="transmembrane region" description="Helical" evidence="1">
    <location>
        <begin position="257"/>
        <end position="276"/>
    </location>
</feature>
<feature type="transmembrane region" description="Helical" evidence="1">
    <location>
        <begin position="108"/>
        <end position="130"/>
    </location>
</feature>
<keyword evidence="1" id="KW-0472">Membrane</keyword>
<name>A0ABT3T813_9GAMM</name>
<feature type="transmembrane region" description="Helical" evidence="1">
    <location>
        <begin position="438"/>
        <end position="459"/>
    </location>
</feature>